<dbReference type="OMA" id="VEARMFL"/>
<gene>
    <name evidence="3" type="ORF">PGLA1383_LOCUS32489</name>
</gene>
<proteinExistence type="predicted"/>
<feature type="coiled-coil region" evidence="1">
    <location>
        <begin position="92"/>
        <end position="119"/>
    </location>
</feature>
<feature type="compositionally biased region" description="Low complexity" evidence="2">
    <location>
        <begin position="361"/>
        <end position="383"/>
    </location>
</feature>
<feature type="compositionally biased region" description="Polar residues" evidence="2">
    <location>
        <begin position="293"/>
        <end position="304"/>
    </location>
</feature>
<dbReference type="Proteomes" id="UP000654075">
    <property type="component" value="Unassembled WGS sequence"/>
</dbReference>
<sequence length="824" mass="91019">MEAVREELRMKALVETKLKENIAALEGQVLDHKGEEARLRQELFRVQALADERDITVQSGKRREQHLSEQVSAIEQRFQTTLTESESRQTALLAARSQIQTLECDLQSAQESLVSVKAEVVRVRAAEEEARQDMIRRSEKKAAEAVAYFEELALAAAKRSDEKVAQRDLDIQAFQAQLVQRRDDILLRDEALSKLKAELAASGAQQDALQEALGRCEGARKAADAENSMLRAMMEKLEQVQHTLGAWSRAPEEPSAMRASESERYVAKSGIEVWQREEMAVLSRSVASMQAALSHQLRASTSSQDDPDGHRSSGEGLARPPAGSRWQQQQQQQHQHQNQQHHQQQHQQQQHQNQQHHQHQQQHQQQQQKQQQQQQQQSKSHWQQVDRQQDSFGYASEMLAATPAVWPQRQQPVNEPQPPPPSREPISSAVASSKPPARQVPPDGELGYEQSAPSQPARRAQANSGGETGARDAWRRREVSGLSLDWCERRLVFCERRQLLAEAWRHWSAPAKVAGLRAQLELLISDELRMADERRSRELAASELGGVSFGAETSERSTEENLITLKSLIVEFRQRLAQAIAEVPGASFASSDGPSDAGLAALTATLELGRGGFGRLLHAALFLYQKLRTLVPSELEATVKDPLSRLVPVPFYVLPYKVRLALKRGASGLARGETEATRSSVAQRAGGGSNGVAWMKARLEDLEDRLPLSFSDPVAVPTFLARLLRVRSAASAPKSVAGAGLPEPVTAAAAAAACSSSHDANFRDGLDLLLADSLTVYMSGWRSSHGQATAPTPASGRSASTSQTRRELRLGNSAACYRPDFPLR</sequence>
<evidence type="ECO:0000256" key="2">
    <source>
        <dbReference type="SAM" id="MobiDB-lite"/>
    </source>
</evidence>
<evidence type="ECO:0000313" key="3">
    <source>
        <dbReference type="EMBL" id="CAE8614768.1"/>
    </source>
</evidence>
<dbReference type="EMBL" id="CAJNNV010025494">
    <property type="protein sequence ID" value="CAE8614768.1"/>
    <property type="molecule type" value="Genomic_DNA"/>
</dbReference>
<feature type="compositionally biased region" description="Low complexity" evidence="2">
    <location>
        <begin position="326"/>
        <end position="353"/>
    </location>
</feature>
<dbReference type="AlphaFoldDB" id="A0A813FQJ1"/>
<name>A0A813FQJ1_POLGL</name>
<evidence type="ECO:0000313" key="4">
    <source>
        <dbReference type="Proteomes" id="UP000654075"/>
    </source>
</evidence>
<protein>
    <submittedName>
        <fullName evidence="3">Uncharacterized protein</fullName>
    </submittedName>
</protein>
<organism evidence="3 4">
    <name type="scientific">Polarella glacialis</name>
    <name type="common">Dinoflagellate</name>
    <dbReference type="NCBI Taxonomy" id="89957"/>
    <lineage>
        <taxon>Eukaryota</taxon>
        <taxon>Sar</taxon>
        <taxon>Alveolata</taxon>
        <taxon>Dinophyceae</taxon>
        <taxon>Suessiales</taxon>
        <taxon>Suessiaceae</taxon>
        <taxon>Polarella</taxon>
    </lineage>
</organism>
<feature type="region of interest" description="Disordered" evidence="2">
    <location>
        <begin position="405"/>
        <end position="472"/>
    </location>
</feature>
<feature type="region of interest" description="Disordered" evidence="2">
    <location>
        <begin position="783"/>
        <end position="809"/>
    </location>
</feature>
<reference evidence="3" key="1">
    <citation type="submission" date="2021-02" db="EMBL/GenBank/DDBJ databases">
        <authorList>
            <person name="Dougan E. K."/>
            <person name="Rhodes N."/>
            <person name="Thang M."/>
            <person name="Chan C."/>
        </authorList>
    </citation>
    <scope>NUCLEOTIDE SEQUENCE</scope>
</reference>
<evidence type="ECO:0000256" key="1">
    <source>
        <dbReference type="SAM" id="Coils"/>
    </source>
</evidence>
<keyword evidence="4" id="KW-1185">Reference proteome</keyword>
<comment type="caution">
    <text evidence="3">The sequence shown here is derived from an EMBL/GenBank/DDBJ whole genome shotgun (WGS) entry which is preliminary data.</text>
</comment>
<accession>A0A813FQJ1</accession>
<feature type="region of interest" description="Disordered" evidence="2">
    <location>
        <begin position="293"/>
        <end position="387"/>
    </location>
</feature>
<feature type="compositionally biased region" description="Polar residues" evidence="2">
    <location>
        <begin position="783"/>
        <end position="803"/>
    </location>
</feature>
<keyword evidence="1" id="KW-0175">Coiled coil</keyword>